<protein>
    <submittedName>
        <fullName evidence="1">Uncharacterized protein</fullName>
    </submittedName>
</protein>
<reference evidence="1 2" key="1">
    <citation type="journal article" date="2019" name="Nat. Ecol. Evol.">
        <title>Megaphylogeny resolves global patterns of mushroom evolution.</title>
        <authorList>
            <person name="Varga T."/>
            <person name="Krizsan K."/>
            <person name="Foldi C."/>
            <person name="Dima B."/>
            <person name="Sanchez-Garcia M."/>
            <person name="Sanchez-Ramirez S."/>
            <person name="Szollosi G.J."/>
            <person name="Szarkandi J.G."/>
            <person name="Papp V."/>
            <person name="Albert L."/>
            <person name="Andreopoulos W."/>
            <person name="Angelini C."/>
            <person name="Antonin V."/>
            <person name="Barry K.W."/>
            <person name="Bougher N.L."/>
            <person name="Buchanan P."/>
            <person name="Buyck B."/>
            <person name="Bense V."/>
            <person name="Catcheside P."/>
            <person name="Chovatia M."/>
            <person name="Cooper J."/>
            <person name="Damon W."/>
            <person name="Desjardin D."/>
            <person name="Finy P."/>
            <person name="Geml J."/>
            <person name="Haridas S."/>
            <person name="Hughes K."/>
            <person name="Justo A."/>
            <person name="Karasinski D."/>
            <person name="Kautmanova I."/>
            <person name="Kiss B."/>
            <person name="Kocsube S."/>
            <person name="Kotiranta H."/>
            <person name="LaButti K.M."/>
            <person name="Lechner B.E."/>
            <person name="Liimatainen K."/>
            <person name="Lipzen A."/>
            <person name="Lukacs Z."/>
            <person name="Mihaltcheva S."/>
            <person name="Morgado L.N."/>
            <person name="Niskanen T."/>
            <person name="Noordeloos M.E."/>
            <person name="Ohm R.A."/>
            <person name="Ortiz-Santana B."/>
            <person name="Ovrebo C."/>
            <person name="Racz N."/>
            <person name="Riley R."/>
            <person name="Savchenko A."/>
            <person name="Shiryaev A."/>
            <person name="Soop K."/>
            <person name="Spirin V."/>
            <person name="Szebenyi C."/>
            <person name="Tomsovsky M."/>
            <person name="Tulloss R.E."/>
            <person name="Uehling J."/>
            <person name="Grigoriev I.V."/>
            <person name="Vagvolgyi C."/>
            <person name="Papp T."/>
            <person name="Martin F.M."/>
            <person name="Miettinen O."/>
            <person name="Hibbett D.S."/>
            <person name="Nagy L.G."/>
        </authorList>
    </citation>
    <scope>NUCLEOTIDE SEQUENCE [LARGE SCALE GENOMIC DNA]</scope>
    <source>
        <strain evidence="1 2">CBS 962.96</strain>
    </source>
</reference>
<proteinExistence type="predicted"/>
<dbReference type="OrthoDB" id="2894845at2759"/>
<dbReference type="EMBL" id="ML179646">
    <property type="protein sequence ID" value="THU83696.1"/>
    <property type="molecule type" value="Genomic_DNA"/>
</dbReference>
<gene>
    <name evidence="1" type="ORF">K435DRAFT_843931</name>
</gene>
<organism evidence="1 2">
    <name type="scientific">Dendrothele bispora (strain CBS 962.96)</name>
    <dbReference type="NCBI Taxonomy" id="1314807"/>
    <lineage>
        <taxon>Eukaryota</taxon>
        <taxon>Fungi</taxon>
        <taxon>Dikarya</taxon>
        <taxon>Basidiomycota</taxon>
        <taxon>Agaricomycotina</taxon>
        <taxon>Agaricomycetes</taxon>
        <taxon>Agaricomycetidae</taxon>
        <taxon>Agaricales</taxon>
        <taxon>Agaricales incertae sedis</taxon>
        <taxon>Dendrothele</taxon>
    </lineage>
</organism>
<accession>A0A4S8L537</accession>
<name>A0A4S8L537_DENBC</name>
<evidence type="ECO:0000313" key="2">
    <source>
        <dbReference type="Proteomes" id="UP000297245"/>
    </source>
</evidence>
<dbReference type="Proteomes" id="UP000297245">
    <property type="component" value="Unassembled WGS sequence"/>
</dbReference>
<keyword evidence="2" id="KW-1185">Reference proteome</keyword>
<dbReference type="AlphaFoldDB" id="A0A4S8L537"/>
<sequence length="452" mass="52196">MATSLEDLPDELLHTIIESLDRYQKCRIELQMSCKPFRDPDLSRPHPVDSVSLVNRRLRRLSLPILFGKVSIYYANGVKRFQRLMEALKHNMHLMPLIRELSIDFKVFRQSCGRITGEDPVTLLLIDVLSRCTGLEHLDLPETDFGIDNLRPILGALNNHPSDNIRLQFVSIERRFSELTNTLQSISLSRVICRIWKWRHCSDQEMKTLLAQGLSIWSIRRDGYIDDSWMDMTYPGLTKINGWNGNERSLQSTIDFLLRHPLLEKIGLGRTHECDMTPWHVAFSSKMYPYSFEIANRDCPNNPIEGNWVVKIGEEWLYEEVKVIFQDDISHGDVETVETMVRRLSKALPQSPDCPWLSVGIDFSLPVGEYLTSDDLIGILTRNMSDIENLDLGKFLSDILTRECSRIHEPGSTVQEHPIPGLKSFSKRLKRAWPSLRGRTRAQAPQGEWIDW</sequence>
<evidence type="ECO:0000313" key="1">
    <source>
        <dbReference type="EMBL" id="THU83696.1"/>
    </source>
</evidence>